<dbReference type="Proteomes" id="UP000095229">
    <property type="component" value="Unassembled WGS sequence"/>
</dbReference>
<protein>
    <submittedName>
        <fullName evidence="1">Uncharacterized protein</fullName>
    </submittedName>
</protein>
<comment type="caution">
    <text evidence="1">The sequence shown here is derived from an EMBL/GenBank/DDBJ whole genome shotgun (WGS) entry which is preliminary data.</text>
</comment>
<gene>
    <name evidence="1" type="ORF">lpari_01988</name>
</gene>
<evidence type="ECO:0000313" key="1">
    <source>
        <dbReference type="EMBL" id="OEH47011.1"/>
    </source>
</evidence>
<keyword evidence="2" id="KW-1185">Reference proteome</keyword>
<accession>A0A1E5JR49</accession>
<dbReference type="PATRIC" id="fig|45071.6.peg.303"/>
<dbReference type="AlphaFoldDB" id="A0A1E5JR49"/>
<sequence>MLRKTTSAIENMFSIKESDSIKPPSALSEINGVLSDLQKKMAPLDADKREKLLKDFWED</sequence>
<evidence type="ECO:0000313" key="2">
    <source>
        <dbReference type="Proteomes" id="UP000095229"/>
    </source>
</evidence>
<dbReference type="RefSeq" id="WP_058516220.1">
    <property type="nucleotide sequence ID" value="NZ_CAAAIE010000004.1"/>
</dbReference>
<reference evidence="1 2" key="1">
    <citation type="submission" date="2016-02" db="EMBL/GenBank/DDBJ databases">
        <title>Secondary metabolites in Legionella.</title>
        <authorList>
            <person name="Tobias N.J."/>
            <person name="Bode H.B."/>
        </authorList>
    </citation>
    <scope>NUCLEOTIDE SEQUENCE [LARGE SCALE GENOMIC DNA]</scope>
    <source>
        <strain evidence="1 2">DSM 19216</strain>
    </source>
</reference>
<organism evidence="1 2">
    <name type="scientific">Legionella parisiensis</name>
    <dbReference type="NCBI Taxonomy" id="45071"/>
    <lineage>
        <taxon>Bacteria</taxon>
        <taxon>Pseudomonadati</taxon>
        <taxon>Pseudomonadota</taxon>
        <taxon>Gammaproteobacteria</taxon>
        <taxon>Legionellales</taxon>
        <taxon>Legionellaceae</taxon>
        <taxon>Legionella</taxon>
    </lineage>
</organism>
<name>A0A1E5JR49_9GAMM</name>
<proteinExistence type="predicted"/>
<dbReference type="EMBL" id="LSOG01000059">
    <property type="protein sequence ID" value="OEH47011.1"/>
    <property type="molecule type" value="Genomic_DNA"/>
</dbReference>